<sequence>MLGNAGKLVCIFVAHLKLFKGFGARFGGNGGERADGGVERGREHGRAPAQPSRALAQGRIAQVMDLVLNEPVVSHHVQRCTSVGPLAWKARDLMHHFHSGHLVHRSGAGHLQPLLEAAPPVASGSGTVTRVARNFRWFLVQRTRGHRVPRAGSTPPAQQTRTRRDETRNAPDFADSSDSSPCPALSVRHIFAVKAHSSVTEDRSMSGPSHPAPTSVSTPAKSGGWLKGMILGFLGLGGGAAGTYATAIVDQVVKPTKPVANFAVSTDGFTLTCQNQATGESGWWDFGDGTPLEPFSKEQPITHTYTKPGSYTVKLTVRNYLGDENERTVPVDVAAAAQSEPPPSIGAFTVQPVSAAVAPATFKLTADVVNAASCVWDLGDGRVEVTGGGKVERLVTFEKPGTFPISLVAHNGKQGAKQSAAAKVEAPRDGSTMAVLKVTDTGNKVERLTTNESVAVPVPSDKTQPTFAKVVHARPGFTIAEATIGDAPPSAKNLKIEVAPDKRFAKLSGTWVGDLKTTNKAAGGSDAIVRVKFIQERATAQPPSVMVVTGMFVNANGAIRADLPLPTAPAGLNSGKREYALEIRTTGSGKSTTVLQVPQPGKTLNFPWSGKQNGPNWSITYNAKIEGDMLVVTWVQGQ</sequence>
<dbReference type="SMART" id="SM00089">
    <property type="entry name" value="PKD"/>
    <property type="match status" value="2"/>
</dbReference>
<evidence type="ECO:0000256" key="4">
    <source>
        <dbReference type="ARBA" id="ARBA00022989"/>
    </source>
</evidence>
<reference evidence="8 9" key="1">
    <citation type="submission" date="2018-01" db="EMBL/GenBank/DDBJ databases">
        <title>G. obscuriglobus.</title>
        <authorList>
            <person name="Franke J."/>
            <person name="Blomberg W."/>
            <person name="Selmecki A."/>
        </authorList>
    </citation>
    <scope>NUCLEOTIDE SEQUENCE [LARGE SCALE GENOMIC DNA]</scope>
    <source>
        <strain evidence="8 9">DSM 5831</strain>
    </source>
</reference>
<evidence type="ECO:0000313" key="8">
    <source>
        <dbReference type="EMBL" id="AWM37528.1"/>
    </source>
</evidence>
<dbReference type="PANTHER" id="PTHR46730:SF4">
    <property type="entry name" value="POLYCYSTIC KIDNEY DISEASE PROTEIN 1-LIKE 1"/>
    <property type="match status" value="1"/>
</dbReference>
<feature type="domain" description="PKD" evidence="7">
    <location>
        <begin position="284"/>
        <end position="340"/>
    </location>
</feature>
<evidence type="ECO:0000256" key="1">
    <source>
        <dbReference type="ARBA" id="ARBA00004141"/>
    </source>
</evidence>
<dbReference type="InterPro" id="IPR035986">
    <property type="entry name" value="PKD_dom_sf"/>
</dbReference>
<organism evidence="8 9">
    <name type="scientific">Gemmata obscuriglobus</name>
    <dbReference type="NCBI Taxonomy" id="114"/>
    <lineage>
        <taxon>Bacteria</taxon>
        <taxon>Pseudomonadati</taxon>
        <taxon>Planctomycetota</taxon>
        <taxon>Planctomycetia</taxon>
        <taxon>Gemmatales</taxon>
        <taxon>Gemmataceae</taxon>
        <taxon>Gemmata</taxon>
    </lineage>
</organism>
<dbReference type="GO" id="GO:0006816">
    <property type="term" value="P:calcium ion transport"/>
    <property type="evidence" value="ECO:0007669"/>
    <property type="project" value="TreeGrafter"/>
</dbReference>
<evidence type="ECO:0000313" key="9">
    <source>
        <dbReference type="Proteomes" id="UP000245802"/>
    </source>
</evidence>
<keyword evidence="2" id="KW-0812">Transmembrane</keyword>
<feature type="region of interest" description="Disordered" evidence="6">
    <location>
        <begin position="146"/>
        <end position="182"/>
    </location>
</feature>
<keyword evidence="5" id="KW-0472">Membrane</keyword>
<dbReference type="KEGG" id="gog:C1280_11230"/>
<dbReference type="Proteomes" id="UP000245802">
    <property type="component" value="Chromosome"/>
</dbReference>
<feature type="region of interest" description="Disordered" evidence="6">
    <location>
        <begin position="199"/>
        <end position="220"/>
    </location>
</feature>
<proteinExistence type="predicted"/>
<evidence type="ECO:0000259" key="7">
    <source>
        <dbReference type="PROSITE" id="PS50093"/>
    </source>
</evidence>
<feature type="domain" description="PKD" evidence="7">
    <location>
        <begin position="376"/>
        <end position="431"/>
    </location>
</feature>
<gene>
    <name evidence="8" type="ORF">C1280_11230</name>
</gene>
<dbReference type="InterPro" id="IPR013783">
    <property type="entry name" value="Ig-like_fold"/>
</dbReference>
<feature type="compositionally biased region" description="Low complexity" evidence="6">
    <location>
        <begin position="170"/>
        <end position="182"/>
    </location>
</feature>
<dbReference type="Gene3D" id="2.60.40.10">
    <property type="entry name" value="Immunoglobulins"/>
    <property type="match status" value="2"/>
</dbReference>
<name>A0A2Z3GW28_9BACT</name>
<dbReference type="PANTHER" id="PTHR46730">
    <property type="entry name" value="POLYCYSTIN-1"/>
    <property type="match status" value="1"/>
</dbReference>
<evidence type="ECO:0000256" key="3">
    <source>
        <dbReference type="ARBA" id="ARBA00022737"/>
    </source>
</evidence>
<keyword evidence="3" id="KW-0677">Repeat</keyword>
<dbReference type="Pfam" id="PF00801">
    <property type="entry name" value="PKD"/>
    <property type="match status" value="2"/>
</dbReference>
<dbReference type="AlphaFoldDB" id="A0A2Z3GW28"/>
<dbReference type="EMBL" id="CP025958">
    <property type="protein sequence ID" value="AWM37528.1"/>
    <property type="molecule type" value="Genomic_DNA"/>
</dbReference>
<keyword evidence="4" id="KW-1133">Transmembrane helix</keyword>
<accession>A0A2Z3GW28</accession>
<dbReference type="GO" id="GO:0005886">
    <property type="term" value="C:plasma membrane"/>
    <property type="evidence" value="ECO:0007669"/>
    <property type="project" value="TreeGrafter"/>
</dbReference>
<dbReference type="GO" id="GO:0005261">
    <property type="term" value="F:monoatomic cation channel activity"/>
    <property type="evidence" value="ECO:0007669"/>
    <property type="project" value="TreeGrafter"/>
</dbReference>
<evidence type="ECO:0000256" key="2">
    <source>
        <dbReference type="ARBA" id="ARBA00022692"/>
    </source>
</evidence>
<keyword evidence="9" id="KW-1185">Reference proteome</keyword>
<comment type="subcellular location">
    <subcellularLocation>
        <location evidence="1">Membrane</location>
        <topology evidence="1">Multi-pass membrane protein</topology>
    </subcellularLocation>
</comment>
<dbReference type="CDD" id="cd00146">
    <property type="entry name" value="PKD"/>
    <property type="match status" value="2"/>
</dbReference>
<dbReference type="PROSITE" id="PS50093">
    <property type="entry name" value="PKD"/>
    <property type="match status" value="2"/>
</dbReference>
<dbReference type="InterPro" id="IPR022409">
    <property type="entry name" value="PKD/Chitinase_dom"/>
</dbReference>
<dbReference type="SUPFAM" id="SSF49299">
    <property type="entry name" value="PKD domain"/>
    <property type="match status" value="2"/>
</dbReference>
<evidence type="ECO:0000256" key="6">
    <source>
        <dbReference type="SAM" id="MobiDB-lite"/>
    </source>
</evidence>
<dbReference type="OrthoDB" id="272643at2"/>
<evidence type="ECO:0000256" key="5">
    <source>
        <dbReference type="ARBA" id="ARBA00023136"/>
    </source>
</evidence>
<dbReference type="InterPro" id="IPR000601">
    <property type="entry name" value="PKD_dom"/>
</dbReference>
<protein>
    <recommendedName>
        <fullName evidence="7">PKD domain-containing protein</fullName>
    </recommendedName>
</protein>